<dbReference type="EMBL" id="KV878586">
    <property type="protein sequence ID" value="OJJ59174.1"/>
    <property type="molecule type" value="Genomic_DNA"/>
</dbReference>
<dbReference type="OrthoDB" id="2212170at2759"/>
<dbReference type="PROSITE" id="PS51891">
    <property type="entry name" value="CENP_V_GFA"/>
    <property type="match status" value="1"/>
</dbReference>
<comment type="similarity">
    <text evidence="1">Belongs to the Gfa family.</text>
</comment>
<keyword evidence="3" id="KW-0862">Zinc</keyword>
<name>A0A1L9TIB4_9EURO</name>
<dbReference type="STRING" id="1036612.A0A1L9TIB4"/>
<reference evidence="7" key="1">
    <citation type="journal article" date="2017" name="Genome Biol.">
        <title>Comparative genomics reveals high biological diversity and specific adaptations in the industrially and medically important fungal genus Aspergillus.</title>
        <authorList>
            <person name="de Vries R.P."/>
            <person name="Riley R."/>
            <person name="Wiebenga A."/>
            <person name="Aguilar-Osorio G."/>
            <person name="Amillis S."/>
            <person name="Uchima C.A."/>
            <person name="Anderluh G."/>
            <person name="Asadollahi M."/>
            <person name="Askin M."/>
            <person name="Barry K."/>
            <person name="Battaglia E."/>
            <person name="Bayram O."/>
            <person name="Benocci T."/>
            <person name="Braus-Stromeyer S.A."/>
            <person name="Caldana C."/>
            <person name="Canovas D."/>
            <person name="Cerqueira G.C."/>
            <person name="Chen F."/>
            <person name="Chen W."/>
            <person name="Choi C."/>
            <person name="Clum A."/>
            <person name="Dos Santos R.A."/>
            <person name="Damasio A.R."/>
            <person name="Diallinas G."/>
            <person name="Emri T."/>
            <person name="Fekete E."/>
            <person name="Flipphi M."/>
            <person name="Freyberg S."/>
            <person name="Gallo A."/>
            <person name="Gournas C."/>
            <person name="Habgood R."/>
            <person name="Hainaut M."/>
            <person name="Harispe M.L."/>
            <person name="Henrissat B."/>
            <person name="Hilden K.S."/>
            <person name="Hope R."/>
            <person name="Hossain A."/>
            <person name="Karabika E."/>
            <person name="Karaffa L."/>
            <person name="Karanyi Z."/>
            <person name="Krasevec N."/>
            <person name="Kuo A."/>
            <person name="Kusch H."/>
            <person name="LaButti K."/>
            <person name="Lagendijk E.L."/>
            <person name="Lapidus A."/>
            <person name="Levasseur A."/>
            <person name="Lindquist E."/>
            <person name="Lipzen A."/>
            <person name="Logrieco A.F."/>
            <person name="MacCabe A."/>
            <person name="Maekelae M.R."/>
            <person name="Malavazi I."/>
            <person name="Melin P."/>
            <person name="Meyer V."/>
            <person name="Mielnichuk N."/>
            <person name="Miskei M."/>
            <person name="Molnar A.P."/>
            <person name="Mule G."/>
            <person name="Ngan C.Y."/>
            <person name="Orejas M."/>
            <person name="Orosz E."/>
            <person name="Ouedraogo J.P."/>
            <person name="Overkamp K.M."/>
            <person name="Park H.-S."/>
            <person name="Perrone G."/>
            <person name="Piumi F."/>
            <person name="Punt P.J."/>
            <person name="Ram A.F."/>
            <person name="Ramon A."/>
            <person name="Rauscher S."/>
            <person name="Record E."/>
            <person name="Riano-Pachon D.M."/>
            <person name="Robert V."/>
            <person name="Roehrig J."/>
            <person name="Ruller R."/>
            <person name="Salamov A."/>
            <person name="Salih N.S."/>
            <person name="Samson R.A."/>
            <person name="Sandor E."/>
            <person name="Sanguinetti M."/>
            <person name="Schuetze T."/>
            <person name="Sepcic K."/>
            <person name="Shelest E."/>
            <person name="Sherlock G."/>
            <person name="Sophianopoulou V."/>
            <person name="Squina F.M."/>
            <person name="Sun H."/>
            <person name="Susca A."/>
            <person name="Todd R.B."/>
            <person name="Tsang A."/>
            <person name="Unkles S.E."/>
            <person name="van de Wiele N."/>
            <person name="van Rossen-Uffink D."/>
            <person name="Oliveira J.V."/>
            <person name="Vesth T.C."/>
            <person name="Visser J."/>
            <person name="Yu J.-H."/>
            <person name="Zhou M."/>
            <person name="Andersen M.R."/>
            <person name="Archer D.B."/>
            <person name="Baker S.E."/>
            <person name="Benoit I."/>
            <person name="Brakhage A.A."/>
            <person name="Braus G.H."/>
            <person name="Fischer R."/>
            <person name="Frisvad J.C."/>
            <person name="Goldman G.H."/>
            <person name="Houbraken J."/>
            <person name="Oakley B."/>
            <person name="Pocsi I."/>
            <person name="Scazzocchio C."/>
            <person name="Seiboth B."/>
            <person name="vanKuyk P.A."/>
            <person name="Wortman J."/>
            <person name="Dyer P.S."/>
            <person name="Grigoriev I.V."/>
        </authorList>
    </citation>
    <scope>NUCLEOTIDE SEQUENCE [LARGE SCALE GENOMIC DNA]</scope>
    <source>
        <strain evidence="7">CBS 593.65</strain>
    </source>
</reference>
<feature type="domain" description="CENP-V/GFA" evidence="5">
    <location>
        <begin position="3"/>
        <end position="124"/>
    </location>
</feature>
<evidence type="ECO:0000256" key="3">
    <source>
        <dbReference type="ARBA" id="ARBA00022833"/>
    </source>
</evidence>
<evidence type="ECO:0000256" key="1">
    <source>
        <dbReference type="ARBA" id="ARBA00005495"/>
    </source>
</evidence>
<dbReference type="Proteomes" id="UP000184356">
    <property type="component" value="Unassembled WGS sequence"/>
</dbReference>
<dbReference type="RefSeq" id="XP_040702980.1">
    <property type="nucleotide sequence ID" value="XM_040852239.1"/>
</dbReference>
<keyword evidence="2" id="KW-0479">Metal-binding</keyword>
<dbReference type="PANTHER" id="PTHR33337:SF30">
    <property type="entry name" value="DUF636 DOMAIN PROTEIN (AFU_ORTHOLOGUE AFUA_1G03180)"/>
    <property type="match status" value="1"/>
</dbReference>
<dbReference type="InterPro" id="IPR011057">
    <property type="entry name" value="Mss4-like_sf"/>
</dbReference>
<accession>A0A1L9TIB4</accession>
<dbReference type="VEuPathDB" id="FungiDB:ASPSYDRAFT_89890"/>
<evidence type="ECO:0000256" key="4">
    <source>
        <dbReference type="ARBA" id="ARBA00023239"/>
    </source>
</evidence>
<keyword evidence="7" id="KW-1185">Reference proteome</keyword>
<evidence type="ECO:0000259" key="5">
    <source>
        <dbReference type="PROSITE" id="PS51891"/>
    </source>
</evidence>
<dbReference type="Gene3D" id="3.90.1590.10">
    <property type="entry name" value="glutathione-dependent formaldehyde- activating enzyme (gfa)"/>
    <property type="match status" value="1"/>
</dbReference>
<dbReference type="GO" id="GO:0046872">
    <property type="term" value="F:metal ion binding"/>
    <property type="evidence" value="ECO:0007669"/>
    <property type="project" value="UniProtKB-KW"/>
</dbReference>
<keyword evidence="4" id="KW-0456">Lyase</keyword>
<evidence type="ECO:0000313" key="7">
    <source>
        <dbReference type="Proteomes" id="UP000184356"/>
    </source>
</evidence>
<dbReference type="Pfam" id="PF04828">
    <property type="entry name" value="GFA"/>
    <property type="match status" value="1"/>
</dbReference>
<gene>
    <name evidence="6" type="ORF">ASPSYDRAFT_89890</name>
</gene>
<dbReference type="PANTHER" id="PTHR33337">
    <property type="entry name" value="GFA DOMAIN-CONTAINING PROTEIN"/>
    <property type="match status" value="1"/>
</dbReference>
<proteinExistence type="inferred from homology"/>
<evidence type="ECO:0000313" key="6">
    <source>
        <dbReference type="EMBL" id="OJJ59174.1"/>
    </source>
</evidence>
<dbReference type="GeneID" id="63768312"/>
<protein>
    <recommendedName>
        <fullName evidence="5">CENP-V/GFA domain-containing protein</fullName>
    </recommendedName>
</protein>
<sequence>MTLNGSCMCGGIAYTAESEPLITALCHCTDCQKWTGGAFTSNVVVPRDSFKVVKGTPKKYDITGDSGKNNRHFFCADCGSSLYTELDVMPDKTVIKAGGLDGGEAALKNKVDVEFYVKDRVPYLAAAGGAKQEQRFS</sequence>
<dbReference type="InterPro" id="IPR006913">
    <property type="entry name" value="CENP-V/GFA"/>
</dbReference>
<dbReference type="SUPFAM" id="SSF51316">
    <property type="entry name" value="Mss4-like"/>
    <property type="match status" value="1"/>
</dbReference>
<dbReference type="AlphaFoldDB" id="A0A1L9TIB4"/>
<dbReference type="GO" id="GO:0016846">
    <property type="term" value="F:carbon-sulfur lyase activity"/>
    <property type="evidence" value="ECO:0007669"/>
    <property type="project" value="InterPro"/>
</dbReference>
<evidence type="ECO:0000256" key="2">
    <source>
        <dbReference type="ARBA" id="ARBA00022723"/>
    </source>
</evidence>
<organism evidence="6 7">
    <name type="scientific">Aspergillus sydowii CBS 593.65</name>
    <dbReference type="NCBI Taxonomy" id="1036612"/>
    <lineage>
        <taxon>Eukaryota</taxon>
        <taxon>Fungi</taxon>
        <taxon>Dikarya</taxon>
        <taxon>Ascomycota</taxon>
        <taxon>Pezizomycotina</taxon>
        <taxon>Eurotiomycetes</taxon>
        <taxon>Eurotiomycetidae</taxon>
        <taxon>Eurotiales</taxon>
        <taxon>Aspergillaceae</taxon>
        <taxon>Aspergillus</taxon>
        <taxon>Aspergillus subgen. Nidulantes</taxon>
    </lineage>
</organism>